<dbReference type="STRING" id="762982.HMPREF9442_02261"/>
<dbReference type="Proteomes" id="UP000005546">
    <property type="component" value="Unassembled WGS sequence"/>
</dbReference>
<reference evidence="1 2" key="1">
    <citation type="submission" date="2011-02" db="EMBL/GenBank/DDBJ databases">
        <authorList>
            <person name="Weinstock G."/>
            <person name="Sodergren E."/>
            <person name="Clifton S."/>
            <person name="Fulton L."/>
            <person name="Fulton B."/>
            <person name="Courtney L."/>
            <person name="Fronick C."/>
            <person name="Harrison M."/>
            <person name="Strong C."/>
            <person name="Farmer C."/>
            <person name="Delahaunty K."/>
            <person name="Markovic C."/>
            <person name="Hall O."/>
            <person name="Minx P."/>
            <person name="Tomlinson C."/>
            <person name="Mitreva M."/>
            <person name="Hou S."/>
            <person name="Chen J."/>
            <person name="Wollam A."/>
            <person name="Pepin K.H."/>
            <person name="Johnson M."/>
            <person name="Bhonagiri V."/>
            <person name="Zhang X."/>
            <person name="Suruliraj S."/>
            <person name="Warren W."/>
            <person name="Chinwalla A."/>
            <person name="Mardis E.R."/>
            <person name="Wilson R.K."/>
        </authorList>
    </citation>
    <scope>NUCLEOTIDE SEQUENCE [LARGE SCALE GENOMIC DNA]</scope>
    <source>
        <strain evidence="1 2">YIT 11841</strain>
    </source>
</reference>
<protein>
    <submittedName>
        <fullName evidence="1">Conserved domain protein</fullName>
    </submittedName>
</protein>
<keyword evidence="2" id="KW-1185">Reference proteome</keyword>
<comment type="caution">
    <text evidence="1">The sequence shown here is derived from an EMBL/GenBank/DDBJ whole genome shotgun (WGS) entry which is preliminary data.</text>
</comment>
<dbReference type="AlphaFoldDB" id="F3QVN5"/>
<evidence type="ECO:0000313" key="2">
    <source>
        <dbReference type="Proteomes" id="UP000005546"/>
    </source>
</evidence>
<gene>
    <name evidence="1" type="ORF">HMPREF9442_02261</name>
</gene>
<proteinExistence type="predicted"/>
<evidence type="ECO:0000313" key="1">
    <source>
        <dbReference type="EMBL" id="EGG52816.1"/>
    </source>
</evidence>
<dbReference type="HOGENOM" id="CLU_1667716_0_0_10"/>
<organism evidence="1 2">
    <name type="scientific">Paraprevotella xylaniphila YIT 11841</name>
    <dbReference type="NCBI Taxonomy" id="762982"/>
    <lineage>
        <taxon>Bacteria</taxon>
        <taxon>Pseudomonadati</taxon>
        <taxon>Bacteroidota</taxon>
        <taxon>Bacteroidia</taxon>
        <taxon>Bacteroidales</taxon>
        <taxon>Prevotellaceae</taxon>
        <taxon>Paraprevotella</taxon>
    </lineage>
</organism>
<dbReference type="EMBL" id="AFBR01000065">
    <property type="protein sequence ID" value="EGG52816.1"/>
    <property type="molecule type" value="Genomic_DNA"/>
</dbReference>
<name>F3QVN5_9BACT</name>
<sequence>MPFKKLVYFCNGVGCSNLIIIKYTKKMKTLTKGILGVAITAACAYCGYTTYDSYIYQQENALLLANVEALGQNESGPLGPSECPGPEIYSISGVIDAQLSSKTHKNDSTDVVTVYACKKCVATGSGSLQGTNNLYFDFRYENEREEPCDGKHYNLPSF</sequence>
<accession>F3QVN5</accession>